<reference evidence="3" key="2">
    <citation type="submission" date="2021-08" db="EMBL/GenBank/DDBJ databases">
        <authorList>
            <person name="Tani A."/>
            <person name="Ola A."/>
            <person name="Ogura Y."/>
            <person name="Katsura K."/>
            <person name="Hayashi T."/>
        </authorList>
    </citation>
    <scope>NUCLEOTIDE SEQUENCE</scope>
    <source>
        <strain evidence="3">DSM 17168</strain>
    </source>
</reference>
<accession>A0ABQ4SAX4</accession>
<dbReference type="SUPFAM" id="SSF56925">
    <property type="entry name" value="OMPA-like"/>
    <property type="match status" value="1"/>
</dbReference>
<gene>
    <name evidence="3" type="ORF">GMJLKIPL_1218</name>
</gene>
<reference evidence="3" key="1">
    <citation type="journal article" date="2021" name="Front. Microbiol.">
        <title>Comprehensive Comparative Genomics and Phenotyping of Methylobacterium Species.</title>
        <authorList>
            <person name="Alessa O."/>
            <person name="Ogura Y."/>
            <person name="Fujitani Y."/>
            <person name="Takami H."/>
            <person name="Hayashi T."/>
            <person name="Sahin N."/>
            <person name="Tani A."/>
        </authorList>
    </citation>
    <scope>NUCLEOTIDE SEQUENCE</scope>
    <source>
        <strain evidence="3">DSM 17168</strain>
    </source>
</reference>
<comment type="similarity">
    <text evidence="1">Belongs to the Omp25/RopB family.</text>
</comment>
<keyword evidence="2" id="KW-0732">Signal</keyword>
<dbReference type="PANTHER" id="PTHR34001">
    <property type="entry name" value="BLL7405 PROTEIN"/>
    <property type="match status" value="1"/>
</dbReference>
<feature type="signal peptide" evidence="2">
    <location>
        <begin position="1"/>
        <end position="22"/>
    </location>
</feature>
<dbReference type="InterPro" id="IPR051692">
    <property type="entry name" value="OMP-like"/>
</dbReference>
<dbReference type="RefSeq" id="WP_238234190.1">
    <property type="nucleotide sequence ID" value="NZ_BPQQ01000013.1"/>
</dbReference>
<evidence type="ECO:0000256" key="1">
    <source>
        <dbReference type="ARBA" id="ARBA00038306"/>
    </source>
</evidence>
<dbReference type="PANTHER" id="PTHR34001:SF3">
    <property type="entry name" value="BLL7405 PROTEIN"/>
    <property type="match status" value="1"/>
</dbReference>
<dbReference type="InterPro" id="IPR011250">
    <property type="entry name" value="OMP/PagP_B-barrel"/>
</dbReference>
<organism evidence="3 4">
    <name type="scientific">Methylobacterium isbiliense</name>
    <dbReference type="NCBI Taxonomy" id="315478"/>
    <lineage>
        <taxon>Bacteria</taxon>
        <taxon>Pseudomonadati</taxon>
        <taxon>Pseudomonadota</taxon>
        <taxon>Alphaproteobacteria</taxon>
        <taxon>Hyphomicrobiales</taxon>
        <taxon>Methylobacteriaceae</taxon>
        <taxon>Methylobacterium</taxon>
    </lineage>
</organism>
<evidence type="ECO:0000313" key="4">
    <source>
        <dbReference type="Proteomes" id="UP001055153"/>
    </source>
</evidence>
<comment type="caution">
    <text evidence="3">The sequence shown here is derived from an EMBL/GenBank/DDBJ whole genome shotgun (WGS) entry which is preliminary data.</text>
</comment>
<dbReference type="Gene3D" id="2.40.160.20">
    <property type="match status" value="1"/>
</dbReference>
<evidence type="ECO:0000313" key="3">
    <source>
        <dbReference type="EMBL" id="GJD99302.1"/>
    </source>
</evidence>
<proteinExistence type="inferred from homology"/>
<sequence length="300" mass="31931">MRIATFGILAGLCLGSPTPLRAADLDFSALRGGSYDAPAAAAGNWDGAYFGAHGGWSSANFGFSNVFQPMVANYTRATAFETALNVSTLLRPQSVRRDTGSFGAYAGLNIQYDEFIFGGEIDYTYLGLTGRTTDFIGRSNVTDGMYRAAVLSGSAATKIEDYATIRARFGYDAGNFMPFVTGGFAVGRAQVADRVEVQLGEYDQATYRSNLGSATPAYVFNSGYRVFDQANPGTAVLASPVVLGRTKERIVGGIAAGAGLEFALTANILLRGEYQYVMFDDFDGHKSHINTVRGGAAVKF</sequence>
<dbReference type="Proteomes" id="UP001055153">
    <property type="component" value="Unassembled WGS sequence"/>
</dbReference>
<protein>
    <recommendedName>
        <fullName evidence="5">Outer membrane protein beta-barrel domain-containing protein</fullName>
    </recommendedName>
</protein>
<dbReference type="EMBL" id="BPQQ01000013">
    <property type="protein sequence ID" value="GJD99302.1"/>
    <property type="molecule type" value="Genomic_DNA"/>
</dbReference>
<evidence type="ECO:0008006" key="5">
    <source>
        <dbReference type="Google" id="ProtNLM"/>
    </source>
</evidence>
<evidence type="ECO:0000256" key="2">
    <source>
        <dbReference type="SAM" id="SignalP"/>
    </source>
</evidence>
<keyword evidence="4" id="KW-1185">Reference proteome</keyword>
<name>A0ABQ4SAX4_9HYPH</name>
<feature type="chain" id="PRO_5047321830" description="Outer membrane protein beta-barrel domain-containing protein" evidence="2">
    <location>
        <begin position="23"/>
        <end position="300"/>
    </location>
</feature>